<evidence type="ECO:0000313" key="10">
    <source>
        <dbReference type="Proteomes" id="UP001469553"/>
    </source>
</evidence>
<gene>
    <name evidence="9" type="primary">MST1</name>
    <name evidence="9" type="ORF">AMECASPLE_028188</name>
</gene>
<dbReference type="SMART" id="SM00020">
    <property type="entry name" value="Tryp_SPc"/>
    <property type="match status" value="1"/>
</dbReference>
<evidence type="ECO:0000256" key="2">
    <source>
        <dbReference type="ARBA" id="ARBA00022525"/>
    </source>
</evidence>
<dbReference type="InterPro" id="IPR001254">
    <property type="entry name" value="Trypsin_dom"/>
</dbReference>
<dbReference type="InterPro" id="IPR043504">
    <property type="entry name" value="Peptidase_S1_PA_chymotrypsin"/>
</dbReference>
<reference evidence="9 10" key="1">
    <citation type="submission" date="2021-06" db="EMBL/GenBank/DDBJ databases">
        <authorList>
            <person name="Palmer J.M."/>
        </authorList>
    </citation>
    <scope>NUCLEOTIDE SEQUENCE [LARGE SCALE GENOMIC DNA]</scope>
    <source>
        <strain evidence="9 10">AS_MEX2019</strain>
        <tissue evidence="9">Muscle</tissue>
    </source>
</reference>
<dbReference type="CDD" id="cd00190">
    <property type="entry name" value="Tryp_SPc"/>
    <property type="match status" value="1"/>
</dbReference>
<dbReference type="SUPFAM" id="SSF50494">
    <property type="entry name" value="Trypsin-like serine proteases"/>
    <property type="match status" value="1"/>
</dbReference>
<evidence type="ECO:0000256" key="4">
    <source>
        <dbReference type="ARBA" id="ARBA00022801"/>
    </source>
</evidence>
<evidence type="ECO:0000313" key="9">
    <source>
        <dbReference type="EMBL" id="MEQ2304546.1"/>
    </source>
</evidence>
<comment type="subcellular location">
    <subcellularLocation>
        <location evidence="1">Secreted</location>
    </subcellularLocation>
</comment>
<feature type="domain" description="Peptidase S1" evidence="8">
    <location>
        <begin position="1"/>
        <end position="182"/>
    </location>
</feature>
<dbReference type="Proteomes" id="UP001469553">
    <property type="component" value="Unassembled WGS sequence"/>
</dbReference>
<keyword evidence="3" id="KW-0645">Protease</keyword>
<keyword evidence="5" id="KW-0720">Serine protease</keyword>
<dbReference type="PROSITE" id="PS50240">
    <property type="entry name" value="TRYPSIN_DOM"/>
    <property type="match status" value="1"/>
</dbReference>
<organism evidence="9 10">
    <name type="scientific">Ameca splendens</name>
    <dbReference type="NCBI Taxonomy" id="208324"/>
    <lineage>
        <taxon>Eukaryota</taxon>
        <taxon>Metazoa</taxon>
        <taxon>Chordata</taxon>
        <taxon>Craniata</taxon>
        <taxon>Vertebrata</taxon>
        <taxon>Euteleostomi</taxon>
        <taxon>Actinopterygii</taxon>
        <taxon>Neopterygii</taxon>
        <taxon>Teleostei</taxon>
        <taxon>Neoteleostei</taxon>
        <taxon>Acanthomorphata</taxon>
        <taxon>Ovalentaria</taxon>
        <taxon>Atherinomorphae</taxon>
        <taxon>Cyprinodontiformes</taxon>
        <taxon>Goodeidae</taxon>
        <taxon>Ameca</taxon>
    </lineage>
</organism>
<comment type="catalytic activity">
    <reaction evidence="6">
        <text>Preferential cleavage: Arg-|-Xaa, Lys-|-Xaa.</text>
        <dbReference type="EC" id="3.4.21.4"/>
    </reaction>
</comment>
<dbReference type="PANTHER" id="PTHR24264">
    <property type="entry name" value="TRYPSIN-RELATED"/>
    <property type="match status" value="1"/>
</dbReference>
<evidence type="ECO:0000256" key="5">
    <source>
        <dbReference type="ARBA" id="ARBA00022825"/>
    </source>
</evidence>
<dbReference type="InterPro" id="IPR009003">
    <property type="entry name" value="Peptidase_S1_PA"/>
</dbReference>
<evidence type="ECO:0000256" key="6">
    <source>
        <dbReference type="ARBA" id="ARBA00036320"/>
    </source>
</evidence>
<keyword evidence="10" id="KW-1185">Reference proteome</keyword>
<name>A0ABV0ZGA1_9TELE</name>
<keyword evidence="2" id="KW-0964">Secreted</keyword>
<feature type="non-terminal residue" evidence="9">
    <location>
        <position position="1"/>
    </location>
</feature>
<proteinExistence type="predicted"/>
<protein>
    <recommendedName>
        <fullName evidence="7">trypsin</fullName>
        <ecNumber evidence="7">3.4.21.4</ecNumber>
    </recommendedName>
</protein>
<dbReference type="EC" id="3.4.21.4" evidence="7"/>
<dbReference type="InterPro" id="IPR050127">
    <property type="entry name" value="Serine_Proteases_S1"/>
</dbReference>
<evidence type="ECO:0000259" key="8">
    <source>
        <dbReference type="PROSITE" id="PS50240"/>
    </source>
</evidence>
<evidence type="ECO:0000256" key="3">
    <source>
        <dbReference type="ARBA" id="ARBA00022670"/>
    </source>
</evidence>
<comment type="caution">
    <text evidence="9">The sequence shown here is derived from an EMBL/GenBank/DDBJ whole genome shotgun (WGS) entry which is preliminary data.</text>
</comment>
<sequence length="184" mass="20643">YVDLPGYSAMMGTLFRDPQEEEPGVQTIPLTKIVCGPSESQLVMLQLEYPAQFNERVSQICLPPERYIVPEHTRCEIAGWGDTRGTGDETVLNVAHVPVISNNECNKYFRGRVRENEMCTNSFQAGVGACERDYGGPLACQNADCWVLEGVIIPMRRCGHPGQPNIFIRVSVYVDWIKKVMEMA</sequence>
<keyword evidence="4" id="KW-0378">Hydrolase</keyword>
<accession>A0ABV0ZGA1</accession>
<dbReference type="PANTHER" id="PTHR24264:SF65">
    <property type="entry name" value="SRCR DOMAIN-CONTAINING PROTEIN"/>
    <property type="match status" value="1"/>
</dbReference>
<dbReference type="EMBL" id="JAHRIP010059503">
    <property type="protein sequence ID" value="MEQ2304546.1"/>
    <property type="molecule type" value="Genomic_DNA"/>
</dbReference>
<dbReference type="Pfam" id="PF00089">
    <property type="entry name" value="Trypsin"/>
    <property type="match status" value="1"/>
</dbReference>
<evidence type="ECO:0000256" key="7">
    <source>
        <dbReference type="ARBA" id="ARBA00038868"/>
    </source>
</evidence>
<dbReference type="Gene3D" id="2.40.10.10">
    <property type="entry name" value="Trypsin-like serine proteases"/>
    <property type="match status" value="2"/>
</dbReference>
<evidence type="ECO:0000256" key="1">
    <source>
        <dbReference type="ARBA" id="ARBA00004613"/>
    </source>
</evidence>